<comment type="caution">
    <text evidence="3">The sequence shown here is derived from an EMBL/GenBank/DDBJ whole genome shotgun (WGS) entry which is preliminary data.</text>
</comment>
<evidence type="ECO:0000256" key="1">
    <source>
        <dbReference type="SAM" id="MobiDB-lite"/>
    </source>
</evidence>
<name>A0A3S5A1F6_9PLAT</name>
<evidence type="ECO:0000256" key="2">
    <source>
        <dbReference type="SAM" id="SignalP"/>
    </source>
</evidence>
<evidence type="ECO:0000313" key="4">
    <source>
        <dbReference type="Proteomes" id="UP000784294"/>
    </source>
</evidence>
<feature type="signal peptide" evidence="2">
    <location>
        <begin position="1"/>
        <end position="21"/>
    </location>
</feature>
<feature type="compositionally biased region" description="Basic and acidic residues" evidence="1">
    <location>
        <begin position="199"/>
        <end position="209"/>
    </location>
</feature>
<dbReference type="EMBL" id="CAAALY010071966">
    <property type="protein sequence ID" value="VEL25147.1"/>
    <property type="molecule type" value="Genomic_DNA"/>
</dbReference>
<proteinExistence type="predicted"/>
<dbReference type="Proteomes" id="UP000784294">
    <property type="component" value="Unassembled WGS sequence"/>
</dbReference>
<evidence type="ECO:0000313" key="3">
    <source>
        <dbReference type="EMBL" id="VEL25147.1"/>
    </source>
</evidence>
<keyword evidence="2" id="KW-0732">Signal</keyword>
<reference evidence="3" key="1">
    <citation type="submission" date="2018-11" db="EMBL/GenBank/DDBJ databases">
        <authorList>
            <consortium name="Pathogen Informatics"/>
        </authorList>
    </citation>
    <scope>NUCLEOTIDE SEQUENCE</scope>
</reference>
<dbReference type="AlphaFoldDB" id="A0A3S5A1F6"/>
<protein>
    <submittedName>
        <fullName evidence="3">Uncharacterized protein</fullName>
    </submittedName>
</protein>
<accession>A0A3S5A1F6</accession>
<organism evidence="3 4">
    <name type="scientific">Protopolystoma xenopodis</name>
    <dbReference type="NCBI Taxonomy" id="117903"/>
    <lineage>
        <taxon>Eukaryota</taxon>
        <taxon>Metazoa</taxon>
        <taxon>Spiralia</taxon>
        <taxon>Lophotrochozoa</taxon>
        <taxon>Platyhelminthes</taxon>
        <taxon>Monogenea</taxon>
        <taxon>Polyopisthocotylea</taxon>
        <taxon>Polystomatidea</taxon>
        <taxon>Polystomatidae</taxon>
        <taxon>Protopolystoma</taxon>
    </lineage>
</organism>
<feature type="region of interest" description="Disordered" evidence="1">
    <location>
        <begin position="189"/>
        <end position="209"/>
    </location>
</feature>
<feature type="chain" id="PRO_5018572317" evidence="2">
    <location>
        <begin position="22"/>
        <end position="351"/>
    </location>
</feature>
<sequence length="351" mass="40473">MGFFLILAIHACLLLTSSTYANTELSFTRPDDHEELSVRPGEVASRNPGLRQSALDLALEAVKLRLSAEDATKIAAKLTKASQHAMLKANAAFHDWSQINALGRLDRTLSSEGNSGEMSHLNINDLLAKRKSLDEKKEKMEPTKDKHLKKSENIAEMRSTYHPKFPIKAMGMSMDDITAFDEHRETKDFLPKSQPKNESGQHHGKFEDNEKLKDMENEKILKDITNLQRHKLNQIINRLKLNALRHLESNQYGVPRDAFRRKHLMAKDEPNEHNNLPFLFTPDSSSRKYPLAQYDMIKLPYRERYEDLLMNTNDNTDNDEADYDEEGEIYQPHIFSTPSWRRSHSTMNSRI</sequence>
<keyword evidence="4" id="KW-1185">Reference proteome</keyword>
<gene>
    <name evidence="3" type="ORF">PXEA_LOCUS18587</name>
</gene>